<dbReference type="GO" id="GO:0005886">
    <property type="term" value="C:plasma membrane"/>
    <property type="evidence" value="ECO:0007669"/>
    <property type="project" value="UniProtKB-SubCell"/>
</dbReference>
<gene>
    <name evidence="16" type="ORF">METZ01_LOCUS20738</name>
</gene>
<reference evidence="16" key="1">
    <citation type="submission" date="2018-05" db="EMBL/GenBank/DDBJ databases">
        <authorList>
            <person name="Lanie J.A."/>
            <person name="Ng W.-L."/>
            <person name="Kazmierczak K.M."/>
            <person name="Andrzejewski T.M."/>
            <person name="Davidsen T.M."/>
            <person name="Wayne K.J."/>
            <person name="Tettelin H."/>
            <person name="Glass J.I."/>
            <person name="Rusch D."/>
            <person name="Podicherti R."/>
            <person name="Tsui H.-C.T."/>
            <person name="Winkler M.E."/>
        </authorList>
    </citation>
    <scope>NUCLEOTIDE SEQUENCE</scope>
</reference>
<dbReference type="AlphaFoldDB" id="A0A381PMN6"/>
<comment type="similarity">
    <text evidence="2">Belongs to the ATPase C chain family.</text>
</comment>
<dbReference type="HAMAP" id="MF_01396">
    <property type="entry name" value="ATP_synth_c_bact"/>
    <property type="match status" value="1"/>
</dbReference>
<dbReference type="GO" id="GO:0008289">
    <property type="term" value="F:lipid binding"/>
    <property type="evidence" value="ECO:0007669"/>
    <property type="project" value="UniProtKB-KW"/>
</dbReference>
<dbReference type="InterPro" id="IPR005953">
    <property type="entry name" value="ATP_synth_csu_bac/chlpt"/>
</dbReference>
<dbReference type="InterPro" id="IPR020537">
    <property type="entry name" value="ATP_synth_F0_csu_DDCD_BS"/>
</dbReference>
<dbReference type="Pfam" id="PF00137">
    <property type="entry name" value="ATP-synt_C"/>
    <property type="match status" value="1"/>
</dbReference>
<keyword evidence="11 14" id="KW-0472">Membrane</keyword>
<keyword evidence="4" id="KW-1003">Cell membrane</keyword>
<keyword evidence="3" id="KW-0813">Transport</keyword>
<dbReference type="GO" id="GO:0015078">
    <property type="term" value="F:proton transmembrane transporter activity"/>
    <property type="evidence" value="ECO:0007669"/>
    <property type="project" value="InterPro"/>
</dbReference>
<keyword evidence="7" id="KW-0375">Hydrogen ion transport</keyword>
<dbReference type="InterPro" id="IPR002379">
    <property type="entry name" value="ATPase_proteolipid_c-like_dom"/>
</dbReference>
<evidence type="ECO:0000256" key="4">
    <source>
        <dbReference type="ARBA" id="ARBA00022475"/>
    </source>
</evidence>
<dbReference type="GO" id="GO:0033177">
    <property type="term" value="C:proton-transporting two-sector ATPase complex, proton-transporting domain"/>
    <property type="evidence" value="ECO:0007669"/>
    <property type="project" value="InterPro"/>
</dbReference>
<evidence type="ECO:0000256" key="2">
    <source>
        <dbReference type="ARBA" id="ARBA00006704"/>
    </source>
</evidence>
<evidence type="ECO:0000256" key="9">
    <source>
        <dbReference type="ARBA" id="ARBA00023065"/>
    </source>
</evidence>
<dbReference type="InterPro" id="IPR035921">
    <property type="entry name" value="F/V-ATP_Csub_sf"/>
</dbReference>
<dbReference type="EMBL" id="UINC01001024">
    <property type="protein sequence ID" value="SUZ67884.1"/>
    <property type="molecule type" value="Genomic_DNA"/>
</dbReference>
<dbReference type="CDD" id="cd18121">
    <property type="entry name" value="ATP-synt_Fo_c"/>
    <property type="match status" value="1"/>
</dbReference>
<dbReference type="NCBIfam" id="TIGR01260">
    <property type="entry name" value="ATP_synt_c"/>
    <property type="match status" value="1"/>
</dbReference>
<proteinExistence type="inferred from homology"/>
<feature type="domain" description="V-ATPase proteolipid subunit C-like" evidence="15">
    <location>
        <begin position="14"/>
        <end position="77"/>
    </location>
</feature>
<dbReference type="Gene3D" id="1.20.20.10">
    <property type="entry name" value="F1F0 ATP synthase subunit C"/>
    <property type="match status" value="1"/>
</dbReference>
<keyword evidence="6 14" id="KW-0812">Transmembrane</keyword>
<keyword evidence="8 14" id="KW-1133">Transmembrane helix</keyword>
<keyword evidence="10" id="KW-0446">Lipid-binding</keyword>
<evidence type="ECO:0000256" key="7">
    <source>
        <dbReference type="ARBA" id="ARBA00022781"/>
    </source>
</evidence>
<evidence type="ECO:0000256" key="3">
    <source>
        <dbReference type="ARBA" id="ARBA00022448"/>
    </source>
</evidence>
<dbReference type="PRINTS" id="PR00124">
    <property type="entry name" value="ATPASEC"/>
</dbReference>
<feature type="transmembrane region" description="Helical" evidence="14">
    <location>
        <begin position="12"/>
        <end position="35"/>
    </location>
</feature>
<comment type="subcellular location">
    <subcellularLocation>
        <location evidence="1">Cell membrane</location>
        <topology evidence="1">Multi-pass membrane protein</topology>
    </subcellularLocation>
</comment>
<evidence type="ECO:0000256" key="5">
    <source>
        <dbReference type="ARBA" id="ARBA00022547"/>
    </source>
</evidence>
<dbReference type="SUPFAM" id="SSF81333">
    <property type="entry name" value="F1F0 ATP synthase subunit C"/>
    <property type="match status" value="1"/>
</dbReference>
<keyword evidence="5" id="KW-0138">CF(0)</keyword>
<evidence type="ECO:0000256" key="11">
    <source>
        <dbReference type="ARBA" id="ARBA00023136"/>
    </source>
</evidence>
<organism evidence="16">
    <name type="scientific">marine metagenome</name>
    <dbReference type="NCBI Taxonomy" id="408172"/>
    <lineage>
        <taxon>unclassified sequences</taxon>
        <taxon>metagenomes</taxon>
        <taxon>ecological metagenomes</taxon>
    </lineage>
</organism>
<evidence type="ECO:0000256" key="8">
    <source>
        <dbReference type="ARBA" id="ARBA00022989"/>
    </source>
</evidence>
<evidence type="ECO:0000256" key="14">
    <source>
        <dbReference type="SAM" id="Phobius"/>
    </source>
</evidence>
<evidence type="ECO:0000256" key="12">
    <source>
        <dbReference type="ARBA" id="ARBA00023310"/>
    </source>
</evidence>
<sequence>MIGLLILDMSNALLGAAIGAGLSAVGAGIGIGIIGGNALQAIARQPEEFGRIFSTMFIIAALCEVIALVGSLVALLILFGAIPETYL</sequence>
<name>A0A381PMN6_9ZZZZ</name>
<dbReference type="InterPro" id="IPR000454">
    <property type="entry name" value="ATP_synth_F0_csu"/>
</dbReference>
<evidence type="ECO:0000256" key="10">
    <source>
        <dbReference type="ARBA" id="ARBA00023121"/>
    </source>
</evidence>
<dbReference type="InterPro" id="IPR038662">
    <property type="entry name" value="ATP_synth_F0_csu_sf"/>
</dbReference>
<dbReference type="GO" id="GO:0015986">
    <property type="term" value="P:proton motive force-driven ATP synthesis"/>
    <property type="evidence" value="ECO:0007669"/>
    <property type="project" value="InterPro"/>
</dbReference>
<protein>
    <recommendedName>
        <fullName evidence="15">V-ATPase proteolipid subunit C-like domain-containing protein</fullName>
    </recommendedName>
</protein>
<evidence type="ECO:0000259" key="15">
    <source>
        <dbReference type="Pfam" id="PF00137"/>
    </source>
</evidence>
<evidence type="ECO:0000313" key="16">
    <source>
        <dbReference type="EMBL" id="SUZ67884.1"/>
    </source>
</evidence>
<keyword evidence="12" id="KW-0066">ATP synthesis</keyword>
<feature type="transmembrane region" description="Helical" evidence="14">
    <location>
        <begin position="56"/>
        <end position="82"/>
    </location>
</feature>
<dbReference type="GO" id="GO:0045259">
    <property type="term" value="C:proton-transporting ATP synthase complex"/>
    <property type="evidence" value="ECO:0007669"/>
    <property type="project" value="UniProtKB-KW"/>
</dbReference>
<evidence type="ECO:0000256" key="6">
    <source>
        <dbReference type="ARBA" id="ARBA00022692"/>
    </source>
</evidence>
<evidence type="ECO:0000256" key="13">
    <source>
        <dbReference type="ARBA" id="ARBA00025198"/>
    </source>
</evidence>
<comment type="function">
    <text evidence="13">F(1)F(0) ATP synthase produces ATP from ADP in the presence of a proton or sodium gradient. F-type ATPases consist of two structural domains, F(1) containing the extramembraneous catalytic core and F(0) containing the membrane proton channel, linked together by a central stalk and a peripheral stalk. During catalysis, ATP synthesis in the catalytic domain of F(1) is coupled via a rotary mechanism of the central stalk subunits to proton translocation.</text>
</comment>
<accession>A0A381PMN6</accession>
<keyword evidence="9" id="KW-0406">Ion transport</keyword>
<dbReference type="FunFam" id="1.20.20.10:FF:000002">
    <property type="entry name" value="ATP synthase subunit c"/>
    <property type="match status" value="1"/>
</dbReference>
<dbReference type="PROSITE" id="PS00605">
    <property type="entry name" value="ATPASE_C"/>
    <property type="match status" value="1"/>
</dbReference>
<evidence type="ECO:0000256" key="1">
    <source>
        <dbReference type="ARBA" id="ARBA00004651"/>
    </source>
</evidence>